<reference evidence="2" key="2">
    <citation type="submission" date="2023-05" db="EMBL/GenBank/DDBJ databases">
        <authorList>
            <consortium name="Lawrence Berkeley National Laboratory"/>
            <person name="Steindorff A."/>
            <person name="Hensen N."/>
            <person name="Bonometti L."/>
            <person name="Westerberg I."/>
            <person name="Brannstrom I.O."/>
            <person name="Guillou S."/>
            <person name="Cros-Aarteil S."/>
            <person name="Calhoun S."/>
            <person name="Haridas S."/>
            <person name="Kuo A."/>
            <person name="Mondo S."/>
            <person name="Pangilinan J."/>
            <person name="Riley R."/>
            <person name="Labutti K."/>
            <person name="Andreopoulos B."/>
            <person name="Lipzen A."/>
            <person name="Chen C."/>
            <person name="Yanf M."/>
            <person name="Daum C."/>
            <person name="Ng V."/>
            <person name="Clum A."/>
            <person name="Ohm R."/>
            <person name="Martin F."/>
            <person name="Silar P."/>
            <person name="Natvig D."/>
            <person name="Lalanne C."/>
            <person name="Gautier V."/>
            <person name="Ament-Velasquez S.L."/>
            <person name="Kruys A."/>
            <person name="Hutchinson M.I."/>
            <person name="Powell A.J."/>
            <person name="Barry K."/>
            <person name="Miller A.N."/>
            <person name="Grigoriev I.V."/>
            <person name="Debuchy R."/>
            <person name="Gladieux P."/>
            <person name="Thoren M.H."/>
            <person name="Johannesson H."/>
        </authorList>
    </citation>
    <scope>NUCLEOTIDE SEQUENCE</scope>
    <source>
        <strain evidence="2">CBS 731.68</strain>
    </source>
</reference>
<feature type="non-terminal residue" evidence="2">
    <location>
        <position position="260"/>
    </location>
</feature>
<dbReference type="GeneID" id="87824577"/>
<dbReference type="Gene3D" id="3.40.50.300">
    <property type="entry name" value="P-loop containing nucleotide triphosphate hydrolases"/>
    <property type="match status" value="1"/>
</dbReference>
<dbReference type="Proteomes" id="UP001302602">
    <property type="component" value="Unassembled WGS sequence"/>
</dbReference>
<dbReference type="EMBL" id="MU853224">
    <property type="protein sequence ID" value="KAK4127574.1"/>
    <property type="molecule type" value="Genomic_DNA"/>
</dbReference>
<keyword evidence="3" id="KW-1185">Reference proteome</keyword>
<feature type="non-terminal residue" evidence="2">
    <location>
        <position position="1"/>
    </location>
</feature>
<dbReference type="PANTHER" id="PTHR46411:SF3">
    <property type="entry name" value="AAA+ ATPASE DOMAIN-CONTAINING PROTEIN"/>
    <property type="match status" value="1"/>
</dbReference>
<proteinExistence type="predicted"/>
<dbReference type="PANTHER" id="PTHR46411">
    <property type="entry name" value="FAMILY ATPASE, PUTATIVE-RELATED"/>
    <property type="match status" value="1"/>
</dbReference>
<dbReference type="InterPro" id="IPR003593">
    <property type="entry name" value="AAA+_ATPase"/>
</dbReference>
<dbReference type="InterPro" id="IPR003959">
    <property type="entry name" value="ATPase_AAA_core"/>
</dbReference>
<organism evidence="2 3">
    <name type="scientific">Parathielavia appendiculata</name>
    <dbReference type="NCBI Taxonomy" id="2587402"/>
    <lineage>
        <taxon>Eukaryota</taxon>
        <taxon>Fungi</taxon>
        <taxon>Dikarya</taxon>
        <taxon>Ascomycota</taxon>
        <taxon>Pezizomycotina</taxon>
        <taxon>Sordariomycetes</taxon>
        <taxon>Sordariomycetidae</taxon>
        <taxon>Sordariales</taxon>
        <taxon>Chaetomiaceae</taxon>
        <taxon>Parathielavia</taxon>
    </lineage>
</organism>
<comment type="caution">
    <text evidence="2">The sequence shown here is derived from an EMBL/GenBank/DDBJ whole genome shotgun (WGS) entry which is preliminary data.</text>
</comment>
<evidence type="ECO:0000313" key="2">
    <source>
        <dbReference type="EMBL" id="KAK4127574.1"/>
    </source>
</evidence>
<dbReference type="SMART" id="SM00382">
    <property type="entry name" value="AAA"/>
    <property type="match status" value="1"/>
</dbReference>
<keyword evidence="2" id="KW-0378">Hydrolase</keyword>
<dbReference type="GO" id="GO:0005524">
    <property type="term" value="F:ATP binding"/>
    <property type="evidence" value="ECO:0007669"/>
    <property type="project" value="InterPro"/>
</dbReference>
<evidence type="ECO:0000259" key="1">
    <source>
        <dbReference type="SMART" id="SM00382"/>
    </source>
</evidence>
<dbReference type="AlphaFoldDB" id="A0AAN6U7G1"/>
<sequence>EAVLGAFVATKLEAVHWGEDIVNSLVLSAERKDFIRDLVRHHGRAGSSRFDDFVRDKGKGLVGLLSGPPGAGKTLTAEAVAEIAHRPLCMISPSELGDSATSVQTQLVRFLELAETWNAVVLLDKADVFLAERGDDNLAQNAITSIFLRHLEYYQCILLLTTNRLDSFNEAFQSRVHFCFEYGALDASARKAIWTAFLNKIKQDTDVQVAAGEEEIEKLAQRELNGRQIKNVVHLSQAVAAQRQTAITLDSMLLAVDFAG</sequence>
<dbReference type="SUPFAM" id="SSF52540">
    <property type="entry name" value="P-loop containing nucleoside triphosphate hydrolases"/>
    <property type="match status" value="1"/>
</dbReference>
<dbReference type="Pfam" id="PF00004">
    <property type="entry name" value="AAA"/>
    <property type="match status" value="1"/>
</dbReference>
<reference evidence="2" key="1">
    <citation type="journal article" date="2023" name="Mol. Phylogenet. Evol.">
        <title>Genome-scale phylogeny and comparative genomics of the fungal order Sordariales.</title>
        <authorList>
            <person name="Hensen N."/>
            <person name="Bonometti L."/>
            <person name="Westerberg I."/>
            <person name="Brannstrom I.O."/>
            <person name="Guillou S."/>
            <person name="Cros-Aarteil S."/>
            <person name="Calhoun S."/>
            <person name="Haridas S."/>
            <person name="Kuo A."/>
            <person name="Mondo S."/>
            <person name="Pangilinan J."/>
            <person name="Riley R."/>
            <person name="LaButti K."/>
            <person name="Andreopoulos B."/>
            <person name="Lipzen A."/>
            <person name="Chen C."/>
            <person name="Yan M."/>
            <person name="Daum C."/>
            <person name="Ng V."/>
            <person name="Clum A."/>
            <person name="Steindorff A."/>
            <person name="Ohm R.A."/>
            <person name="Martin F."/>
            <person name="Silar P."/>
            <person name="Natvig D.O."/>
            <person name="Lalanne C."/>
            <person name="Gautier V."/>
            <person name="Ament-Velasquez S.L."/>
            <person name="Kruys A."/>
            <person name="Hutchinson M.I."/>
            <person name="Powell A.J."/>
            <person name="Barry K."/>
            <person name="Miller A.N."/>
            <person name="Grigoriev I.V."/>
            <person name="Debuchy R."/>
            <person name="Gladieux P."/>
            <person name="Hiltunen Thoren M."/>
            <person name="Johannesson H."/>
        </authorList>
    </citation>
    <scope>NUCLEOTIDE SEQUENCE</scope>
    <source>
        <strain evidence="2">CBS 731.68</strain>
    </source>
</reference>
<dbReference type="InterPro" id="IPR027417">
    <property type="entry name" value="P-loop_NTPase"/>
</dbReference>
<accession>A0AAN6U7G1</accession>
<evidence type="ECO:0000313" key="3">
    <source>
        <dbReference type="Proteomes" id="UP001302602"/>
    </source>
</evidence>
<feature type="domain" description="AAA+ ATPase" evidence="1">
    <location>
        <begin position="59"/>
        <end position="186"/>
    </location>
</feature>
<name>A0AAN6U7G1_9PEZI</name>
<protein>
    <submittedName>
        <fullName evidence="2">P-loop containing nucleoside triphosphate hydrolase protein</fullName>
    </submittedName>
</protein>
<dbReference type="GO" id="GO:0016887">
    <property type="term" value="F:ATP hydrolysis activity"/>
    <property type="evidence" value="ECO:0007669"/>
    <property type="project" value="InterPro"/>
</dbReference>
<dbReference type="RefSeq" id="XP_062651345.1">
    <property type="nucleotide sequence ID" value="XM_062787807.1"/>
</dbReference>
<gene>
    <name evidence="2" type="ORF">N657DRAFT_538885</name>
</gene>